<gene>
    <name evidence="3" type="ORF">METZ01_LOCUS47673</name>
</gene>
<dbReference type="Gene3D" id="3.20.20.30">
    <property type="entry name" value="Luciferase-like domain"/>
    <property type="match status" value="1"/>
</dbReference>
<dbReference type="InterPro" id="IPR050564">
    <property type="entry name" value="F420-G6PD/mer"/>
</dbReference>
<dbReference type="AlphaFoldDB" id="A0A381RUR9"/>
<organism evidence="3">
    <name type="scientific">marine metagenome</name>
    <dbReference type="NCBI Taxonomy" id="408172"/>
    <lineage>
        <taxon>unclassified sequences</taxon>
        <taxon>metagenomes</taxon>
        <taxon>ecological metagenomes</taxon>
    </lineage>
</organism>
<dbReference type="InterPro" id="IPR036661">
    <property type="entry name" value="Luciferase-like_sf"/>
</dbReference>
<dbReference type="PANTHER" id="PTHR43244">
    <property type="match status" value="1"/>
</dbReference>
<accession>A0A381RUR9</accession>
<dbReference type="SUPFAM" id="SSF51679">
    <property type="entry name" value="Bacterial luciferase-like"/>
    <property type="match status" value="1"/>
</dbReference>
<evidence type="ECO:0000313" key="3">
    <source>
        <dbReference type="EMBL" id="SUZ94819.1"/>
    </source>
</evidence>
<reference evidence="3" key="1">
    <citation type="submission" date="2018-05" db="EMBL/GenBank/DDBJ databases">
        <authorList>
            <person name="Lanie J.A."/>
            <person name="Ng W.-L."/>
            <person name="Kazmierczak K.M."/>
            <person name="Andrzejewski T.M."/>
            <person name="Davidsen T.M."/>
            <person name="Wayne K.J."/>
            <person name="Tettelin H."/>
            <person name="Glass J.I."/>
            <person name="Rusch D."/>
            <person name="Podicherti R."/>
            <person name="Tsui H.-C.T."/>
            <person name="Winkler M.E."/>
        </authorList>
    </citation>
    <scope>NUCLEOTIDE SEQUENCE</scope>
</reference>
<keyword evidence="1" id="KW-0560">Oxidoreductase</keyword>
<evidence type="ECO:0000256" key="1">
    <source>
        <dbReference type="ARBA" id="ARBA00023002"/>
    </source>
</evidence>
<name>A0A381RUR9_9ZZZZ</name>
<protein>
    <recommendedName>
        <fullName evidence="2">Luciferase-like domain-containing protein</fullName>
    </recommendedName>
</protein>
<dbReference type="Pfam" id="PF00296">
    <property type="entry name" value="Bac_luciferase"/>
    <property type="match status" value="1"/>
</dbReference>
<proteinExistence type="predicted"/>
<evidence type="ECO:0000259" key="2">
    <source>
        <dbReference type="Pfam" id="PF00296"/>
    </source>
</evidence>
<dbReference type="CDD" id="cd01097">
    <property type="entry name" value="Tetrahydromethanopterin_reductase"/>
    <property type="match status" value="1"/>
</dbReference>
<dbReference type="InterPro" id="IPR011251">
    <property type="entry name" value="Luciferase-like_dom"/>
</dbReference>
<feature type="domain" description="Luciferase-like" evidence="2">
    <location>
        <begin position="15"/>
        <end position="329"/>
    </location>
</feature>
<dbReference type="EMBL" id="UINC01002269">
    <property type="protein sequence ID" value="SUZ94819.1"/>
    <property type="molecule type" value="Genomic_DNA"/>
</dbReference>
<dbReference type="GO" id="GO:0016705">
    <property type="term" value="F:oxidoreductase activity, acting on paired donors, with incorporation or reduction of molecular oxygen"/>
    <property type="evidence" value="ECO:0007669"/>
    <property type="project" value="InterPro"/>
</dbReference>
<sequence>MKYSVAFASEVDSWRWAKRAEELGFHAAWFYDTQLLNPDIFVCMALAAHETSRIRLGTGVLIPSNRIEPVSANALASLNKLAPGRIDFGIGTGFTARRTMGQGAVPLKRTRRYIEVVQGMLAGEIVEWSDTDGMHKVKFLDPELGLINIADEIPLWFSAFGPKSQQLTAELGAGWLNFFGLADTTDALNAMISAWHQAGQDALTLESNLFFLGAILTGDHAADEARLMSQAGPATSVLFHNFADEVGPMGVSDLQPGPLSNVLADYLREHDKYEPADARYLQNHKGHLMYVRPEETHVTPELVKAATFSGTHDELVERIRAIDEAGYTQMTVQLVHGYESALEEWAELFDTV</sequence>
<dbReference type="PANTHER" id="PTHR43244:SF1">
    <property type="entry name" value="5,10-METHYLENETETRAHYDROMETHANOPTERIN REDUCTASE"/>
    <property type="match status" value="1"/>
</dbReference>